<dbReference type="STRING" id="1120980.GCA_000745955_01977"/>
<organism evidence="1 2">
    <name type="scientific">Alysiella crassa</name>
    <dbReference type="NCBI Taxonomy" id="153491"/>
    <lineage>
        <taxon>Bacteria</taxon>
        <taxon>Pseudomonadati</taxon>
        <taxon>Pseudomonadota</taxon>
        <taxon>Betaproteobacteria</taxon>
        <taxon>Neisseriales</taxon>
        <taxon>Neisseriaceae</taxon>
        <taxon>Alysiella</taxon>
    </lineage>
</organism>
<dbReference type="PANTHER" id="PTHR10091:SF0">
    <property type="entry name" value="GALACTOSE MUTAROTASE"/>
    <property type="match status" value="1"/>
</dbReference>
<dbReference type="PANTHER" id="PTHR10091">
    <property type="entry name" value="ALDOSE-1-EPIMERASE"/>
    <property type="match status" value="1"/>
</dbReference>
<reference evidence="1 2" key="1">
    <citation type="submission" date="2018-06" db="EMBL/GenBank/DDBJ databases">
        <authorList>
            <consortium name="Pathogen Informatics"/>
            <person name="Doyle S."/>
        </authorList>
    </citation>
    <scope>NUCLEOTIDE SEQUENCE [LARGE SCALE GENOMIC DNA]</scope>
    <source>
        <strain evidence="1 2">NCTC10283</strain>
    </source>
</reference>
<name>A0A376BT63_9NEIS</name>
<dbReference type="Pfam" id="PF01263">
    <property type="entry name" value="Aldose_epim"/>
    <property type="match status" value="1"/>
</dbReference>
<proteinExistence type="predicted"/>
<dbReference type="InterPro" id="IPR008183">
    <property type="entry name" value="Aldose_1/G6P_1-epimerase"/>
</dbReference>
<dbReference type="Gene3D" id="2.70.98.10">
    <property type="match status" value="1"/>
</dbReference>
<dbReference type="RefSeq" id="WP_034294376.1">
    <property type="nucleotide sequence ID" value="NZ_CP091519.2"/>
</dbReference>
<dbReference type="InterPro" id="IPR014718">
    <property type="entry name" value="GH-type_carb-bd"/>
</dbReference>
<dbReference type="InterPro" id="IPR011013">
    <property type="entry name" value="Gal_mutarotase_sf_dom"/>
</dbReference>
<dbReference type="OrthoDB" id="9808779at2"/>
<dbReference type="GO" id="GO:0033499">
    <property type="term" value="P:galactose catabolic process via UDP-galactose, Leloir pathway"/>
    <property type="evidence" value="ECO:0007669"/>
    <property type="project" value="TreeGrafter"/>
</dbReference>
<dbReference type="Proteomes" id="UP000254209">
    <property type="component" value="Unassembled WGS sequence"/>
</dbReference>
<gene>
    <name evidence="1" type="ORF">NCTC10283_01643</name>
</gene>
<dbReference type="EMBL" id="UFSO01000003">
    <property type="protein sequence ID" value="SSY80089.1"/>
    <property type="molecule type" value="Genomic_DNA"/>
</dbReference>
<evidence type="ECO:0000313" key="2">
    <source>
        <dbReference type="Proteomes" id="UP000254209"/>
    </source>
</evidence>
<dbReference type="GO" id="GO:0030246">
    <property type="term" value="F:carbohydrate binding"/>
    <property type="evidence" value="ECO:0007669"/>
    <property type="project" value="InterPro"/>
</dbReference>
<accession>A0A376BT63</accession>
<dbReference type="CDD" id="cd01081">
    <property type="entry name" value="Aldose_epim"/>
    <property type="match status" value="1"/>
</dbReference>
<dbReference type="SUPFAM" id="SSF74650">
    <property type="entry name" value="Galactose mutarotase-like"/>
    <property type="match status" value="1"/>
</dbReference>
<keyword evidence="2" id="KW-1185">Reference proteome</keyword>
<sequence>MFKIQINPQSIVLQSETHQAEIFPFGAILNRFAVQQNGGWRNVIAAFDDENQARSQITNGFRSAKLSPFACRLNESRYVFENTEYVCEKHVLNGHAIHGLMYDADFAIQNHGADEHGAWLELSADYANDNSGYPFSYQLNVKYVLDNKGLQIETRVHNSGSRALPIADGWHPYFTLGGKVDDWALQINAQQMLEFDDNLLPTGNTLPESRFQAAESLHGVELDNSFVLNNQEDVSCILQSDDLILQIHALQNYPYLQIYIPPERDCVAIENLSGAPDCFNNGLGLTVLQADESKQFVARYDLSVK</sequence>
<evidence type="ECO:0000313" key="1">
    <source>
        <dbReference type="EMBL" id="SSY80089.1"/>
    </source>
</evidence>
<protein>
    <submittedName>
        <fullName evidence="1">Putative aldose-1-epimerase</fullName>
    </submittedName>
</protein>
<dbReference type="GO" id="GO:0004034">
    <property type="term" value="F:aldose 1-epimerase activity"/>
    <property type="evidence" value="ECO:0007669"/>
    <property type="project" value="TreeGrafter"/>
</dbReference>
<dbReference type="GO" id="GO:0006006">
    <property type="term" value="P:glucose metabolic process"/>
    <property type="evidence" value="ECO:0007669"/>
    <property type="project" value="TreeGrafter"/>
</dbReference>
<dbReference type="AlphaFoldDB" id="A0A376BT63"/>